<comment type="caution">
    <text evidence="4">The sequence shown here is derived from an EMBL/GenBank/DDBJ whole genome shotgun (WGS) entry which is preliminary data.</text>
</comment>
<organism evidence="4 5">
    <name type="scientific">Aquibacillus koreensis</name>
    <dbReference type="NCBI Taxonomy" id="279446"/>
    <lineage>
        <taxon>Bacteria</taxon>
        <taxon>Bacillati</taxon>
        <taxon>Bacillota</taxon>
        <taxon>Bacilli</taxon>
        <taxon>Bacillales</taxon>
        <taxon>Bacillaceae</taxon>
        <taxon>Aquibacillus</taxon>
    </lineage>
</organism>
<name>A0A9X4AJC4_9BACI</name>
<dbReference type="PANTHER" id="PTHR43800">
    <property type="entry name" value="PEPTIDYL-LYSINE N-ACETYLTRANSFERASE YJAB"/>
    <property type="match status" value="1"/>
</dbReference>
<dbReference type="GO" id="GO:0016747">
    <property type="term" value="F:acyltransferase activity, transferring groups other than amino-acyl groups"/>
    <property type="evidence" value="ECO:0007669"/>
    <property type="project" value="InterPro"/>
</dbReference>
<dbReference type="CDD" id="cd04301">
    <property type="entry name" value="NAT_SF"/>
    <property type="match status" value="1"/>
</dbReference>
<evidence type="ECO:0000313" key="5">
    <source>
        <dbReference type="Proteomes" id="UP001145072"/>
    </source>
</evidence>
<dbReference type="EMBL" id="JAMQJZ010000016">
    <property type="protein sequence ID" value="MDC3422092.1"/>
    <property type="molecule type" value="Genomic_DNA"/>
</dbReference>
<dbReference type="InterPro" id="IPR000182">
    <property type="entry name" value="GNAT_dom"/>
</dbReference>
<accession>A0A9X4AJC4</accession>
<dbReference type="AlphaFoldDB" id="A0A9X4AJC4"/>
<evidence type="ECO:0000256" key="1">
    <source>
        <dbReference type="ARBA" id="ARBA00022679"/>
    </source>
</evidence>
<protein>
    <submittedName>
        <fullName evidence="4">GNAT family N-acetyltransferase</fullName>
    </submittedName>
</protein>
<dbReference type="Pfam" id="PF00583">
    <property type="entry name" value="Acetyltransf_1"/>
    <property type="match status" value="1"/>
</dbReference>
<evidence type="ECO:0000256" key="2">
    <source>
        <dbReference type="ARBA" id="ARBA00023315"/>
    </source>
</evidence>
<evidence type="ECO:0000259" key="3">
    <source>
        <dbReference type="PROSITE" id="PS51186"/>
    </source>
</evidence>
<dbReference type="RefSeq" id="WP_259869302.1">
    <property type="nucleotide sequence ID" value="NZ_JAMQJZ010000016.1"/>
</dbReference>
<keyword evidence="5" id="KW-1185">Reference proteome</keyword>
<dbReference type="Proteomes" id="UP001145072">
    <property type="component" value="Unassembled WGS sequence"/>
</dbReference>
<dbReference type="InterPro" id="IPR016181">
    <property type="entry name" value="Acyl_CoA_acyltransferase"/>
</dbReference>
<dbReference type="SUPFAM" id="SSF55729">
    <property type="entry name" value="Acyl-CoA N-acyltransferases (Nat)"/>
    <property type="match status" value="1"/>
</dbReference>
<reference evidence="4" key="1">
    <citation type="submission" date="2022-06" db="EMBL/GenBank/DDBJ databases">
        <title>Aquibacillus sp. a new bacterium isolated from soil saline samples.</title>
        <authorList>
            <person name="Galisteo C."/>
            <person name="De La Haba R."/>
            <person name="Sanchez-Porro C."/>
            <person name="Ventosa A."/>
        </authorList>
    </citation>
    <scope>NUCLEOTIDE SEQUENCE</scope>
    <source>
        <strain evidence="4">JCM 12387</strain>
    </source>
</reference>
<dbReference type="Gene3D" id="3.40.630.30">
    <property type="match status" value="1"/>
</dbReference>
<keyword evidence="1" id="KW-0808">Transferase</keyword>
<dbReference type="PROSITE" id="PS51186">
    <property type="entry name" value="GNAT"/>
    <property type="match status" value="1"/>
</dbReference>
<feature type="domain" description="N-acetyltransferase" evidence="3">
    <location>
        <begin position="1"/>
        <end position="148"/>
    </location>
</feature>
<keyword evidence="2" id="KW-0012">Acyltransferase</keyword>
<sequence>MIQPLVHKNAAVAKDILDIQIPAYQVEAALIGFNEIPQLYEDVSSITRSKETFLGWVENNRILGVISYEVEEESVDICRLVVNPNHFGKGIGKNLVLFVIEQIASTKTVFVSTGTKNNPARKLYEKLGFRHINDVEVAPGVLLAQYKK</sequence>
<proteinExistence type="predicted"/>
<gene>
    <name evidence="4" type="ORF">NC661_17165</name>
</gene>
<evidence type="ECO:0000313" key="4">
    <source>
        <dbReference type="EMBL" id="MDC3422092.1"/>
    </source>
</evidence>
<dbReference type="PANTHER" id="PTHR43800:SF1">
    <property type="entry name" value="PEPTIDYL-LYSINE N-ACETYLTRANSFERASE YJAB"/>
    <property type="match status" value="1"/>
</dbReference>